<evidence type="ECO:0000313" key="3">
    <source>
        <dbReference type="EMBL" id="GLL00499.1"/>
    </source>
</evidence>
<keyword evidence="2" id="KW-0732">Signal</keyword>
<evidence type="ECO:0000313" key="4">
    <source>
        <dbReference type="Proteomes" id="UP001143480"/>
    </source>
</evidence>
<reference evidence="3" key="1">
    <citation type="journal article" date="2014" name="Int. J. Syst. Evol. Microbiol.">
        <title>Complete genome sequence of Corynebacterium casei LMG S-19264T (=DSM 44701T), isolated from a smear-ripened cheese.</title>
        <authorList>
            <consortium name="US DOE Joint Genome Institute (JGI-PGF)"/>
            <person name="Walter F."/>
            <person name="Albersmeier A."/>
            <person name="Kalinowski J."/>
            <person name="Ruckert C."/>
        </authorList>
    </citation>
    <scope>NUCLEOTIDE SEQUENCE</scope>
    <source>
        <strain evidence="3">VKM Ac-1321</strain>
    </source>
</reference>
<dbReference type="Proteomes" id="UP001143480">
    <property type="component" value="Unassembled WGS sequence"/>
</dbReference>
<organism evidence="3 4">
    <name type="scientific">Dactylosporangium matsuzakiense</name>
    <dbReference type="NCBI Taxonomy" id="53360"/>
    <lineage>
        <taxon>Bacteria</taxon>
        <taxon>Bacillati</taxon>
        <taxon>Actinomycetota</taxon>
        <taxon>Actinomycetes</taxon>
        <taxon>Micromonosporales</taxon>
        <taxon>Micromonosporaceae</taxon>
        <taxon>Dactylosporangium</taxon>
    </lineage>
</organism>
<keyword evidence="1" id="KW-0812">Transmembrane</keyword>
<protein>
    <submittedName>
        <fullName evidence="3">Uncharacterized protein</fullName>
    </submittedName>
</protein>
<keyword evidence="4" id="KW-1185">Reference proteome</keyword>
<proteinExistence type="predicted"/>
<dbReference type="EMBL" id="BSFP01000009">
    <property type="protein sequence ID" value="GLL00499.1"/>
    <property type="molecule type" value="Genomic_DNA"/>
</dbReference>
<evidence type="ECO:0000256" key="2">
    <source>
        <dbReference type="SAM" id="SignalP"/>
    </source>
</evidence>
<dbReference type="RefSeq" id="WP_261960103.1">
    <property type="nucleotide sequence ID" value="NZ_BAAAXA010000001.1"/>
</dbReference>
<feature type="transmembrane region" description="Helical" evidence="1">
    <location>
        <begin position="198"/>
        <end position="219"/>
    </location>
</feature>
<feature type="chain" id="PRO_5040747606" evidence="2">
    <location>
        <begin position="25"/>
        <end position="239"/>
    </location>
</feature>
<reference evidence="3" key="2">
    <citation type="submission" date="2023-01" db="EMBL/GenBank/DDBJ databases">
        <authorList>
            <person name="Sun Q."/>
            <person name="Evtushenko L."/>
        </authorList>
    </citation>
    <scope>NUCLEOTIDE SEQUENCE</scope>
    <source>
        <strain evidence="3">VKM Ac-1321</strain>
    </source>
</reference>
<comment type="caution">
    <text evidence="3">The sequence shown here is derived from an EMBL/GenBank/DDBJ whole genome shotgun (WGS) entry which is preliminary data.</text>
</comment>
<sequence length="239" mass="24646">MRRLIALTAALIAAFVLAPGPVAALGTDGGFADHSRFTAALRDAFAGYWQTGRRGPQLDRLVEFWLRYHVVKGALAALVLAVLVPLGLRLARHRGKAALAGLAAVTGLGLLALVTVAANVQGALVPLSSLLPMVTGSEPLAGAPEPAVLGALVADFGRYHEVMAVIAAVLAIVLVTAAILLWRRFAATDAAERRTRRLLGALGTVTALTALAVLLVVVANATTAADPGPALRAFFDGGW</sequence>
<feature type="signal peptide" evidence="2">
    <location>
        <begin position="1"/>
        <end position="24"/>
    </location>
</feature>
<name>A0A9W6KGV5_9ACTN</name>
<accession>A0A9W6KGV5</accession>
<evidence type="ECO:0000256" key="1">
    <source>
        <dbReference type="SAM" id="Phobius"/>
    </source>
</evidence>
<keyword evidence="1" id="KW-0472">Membrane</keyword>
<dbReference type="AlphaFoldDB" id="A0A9W6KGV5"/>
<feature type="transmembrane region" description="Helical" evidence="1">
    <location>
        <begin position="98"/>
        <end position="120"/>
    </location>
</feature>
<gene>
    <name evidence="3" type="ORF">GCM10017581_022400</name>
</gene>
<feature type="transmembrane region" description="Helical" evidence="1">
    <location>
        <begin position="65"/>
        <end position="86"/>
    </location>
</feature>
<feature type="transmembrane region" description="Helical" evidence="1">
    <location>
        <begin position="162"/>
        <end position="186"/>
    </location>
</feature>
<keyword evidence="1" id="KW-1133">Transmembrane helix</keyword>